<comment type="caution">
    <text evidence="3">The sequence shown here is derived from an EMBL/GenBank/DDBJ whole genome shotgun (WGS) entry which is preliminary data.</text>
</comment>
<feature type="region of interest" description="Disordered" evidence="1">
    <location>
        <begin position="188"/>
        <end position="236"/>
    </location>
</feature>
<feature type="compositionally biased region" description="Low complexity" evidence="1">
    <location>
        <begin position="223"/>
        <end position="236"/>
    </location>
</feature>
<feature type="transmembrane region" description="Helical" evidence="2">
    <location>
        <begin position="124"/>
        <end position="145"/>
    </location>
</feature>
<proteinExistence type="predicted"/>
<keyword evidence="2" id="KW-0812">Transmembrane</keyword>
<sequence>MDPQILAAVIGPMLTALLAALAVGFKEWRNRRDWEDRRDRSLRQATQEVAYIDAWLTAHAKVADEASHREKAARALDDLERSYATVAAAVIEDQSMPRVKTLRDRAGALLLIPLNRTRAKVVRVFYWVALAVGLLLSMASIAVAQKGDQSVAFNLLVAMTVTLLCFLPAILLAVVAKLLDRPLRRGSDATVEAGPWTPSYTEAYPGYPESARFPQPGLPPQGVPQAAGQQPQHHSR</sequence>
<dbReference type="EMBL" id="JAFBCF010000001">
    <property type="protein sequence ID" value="MBM7798597.1"/>
    <property type="molecule type" value="Genomic_DNA"/>
</dbReference>
<accession>A0ABS2RJ59</accession>
<dbReference type="Proteomes" id="UP000704762">
    <property type="component" value="Unassembled WGS sequence"/>
</dbReference>
<name>A0ABS2RJ59_9ACTN</name>
<keyword evidence="4" id="KW-1185">Reference proteome</keyword>
<evidence type="ECO:0000313" key="3">
    <source>
        <dbReference type="EMBL" id="MBM7798597.1"/>
    </source>
</evidence>
<keyword evidence="2" id="KW-0472">Membrane</keyword>
<reference evidence="3 4" key="1">
    <citation type="submission" date="2021-01" db="EMBL/GenBank/DDBJ databases">
        <title>Sequencing the genomes of 1000 actinobacteria strains.</title>
        <authorList>
            <person name="Klenk H.-P."/>
        </authorList>
    </citation>
    <scope>NUCLEOTIDE SEQUENCE [LARGE SCALE GENOMIC DNA]</scope>
    <source>
        <strain evidence="3 4">DSM 18662</strain>
    </source>
</reference>
<organism evidence="3 4">
    <name type="scientific">Microlunatus panaciterrae</name>
    <dbReference type="NCBI Taxonomy" id="400768"/>
    <lineage>
        <taxon>Bacteria</taxon>
        <taxon>Bacillati</taxon>
        <taxon>Actinomycetota</taxon>
        <taxon>Actinomycetes</taxon>
        <taxon>Propionibacteriales</taxon>
        <taxon>Propionibacteriaceae</taxon>
        <taxon>Microlunatus</taxon>
    </lineage>
</organism>
<protein>
    <submittedName>
        <fullName evidence="3">Uncharacterized protein</fullName>
    </submittedName>
</protein>
<gene>
    <name evidence="3" type="ORF">JOE57_001518</name>
</gene>
<evidence type="ECO:0000256" key="1">
    <source>
        <dbReference type="SAM" id="MobiDB-lite"/>
    </source>
</evidence>
<feature type="transmembrane region" description="Helical" evidence="2">
    <location>
        <begin position="6"/>
        <end position="25"/>
    </location>
</feature>
<evidence type="ECO:0000313" key="4">
    <source>
        <dbReference type="Proteomes" id="UP000704762"/>
    </source>
</evidence>
<dbReference type="RefSeq" id="WP_204917121.1">
    <property type="nucleotide sequence ID" value="NZ_BAAAQP010000002.1"/>
</dbReference>
<feature type="transmembrane region" description="Helical" evidence="2">
    <location>
        <begin position="151"/>
        <end position="175"/>
    </location>
</feature>
<keyword evidence="2" id="KW-1133">Transmembrane helix</keyword>
<evidence type="ECO:0000256" key="2">
    <source>
        <dbReference type="SAM" id="Phobius"/>
    </source>
</evidence>